<dbReference type="EMBL" id="CYYW01000003">
    <property type="protein sequence ID" value="CUN60984.1"/>
    <property type="molecule type" value="Genomic_DNA"/>
</dbReference>
<dbReference type="AlphaFoldDB" id="A0A173YAS2"/>
<dbReference type="Proteomes" id="UP000095384">
    <property type="component" value="Unassembled WGS sequence"/>
</dbReference>
<evidence type="ECO:0000256" key="1">
    <source>
        <dbReference type="SAM" id="SignalP"/>
    </source>
</evidence>
<reference evidence="2 3" key="1">
    <citation type="submission" date="2015-09" db="EMBL/GenBank/DDBJ databases">
        <authorList>
            <consortium name="Pathogen Informatics"/>
        </authorList>
    </citation>
    <scope>NUCLEOTIDE SEQUENCE [LARGE SCALE GENOMIC DNA]</scope>
    <source>
        <strain evidence="2 3">2789STDY5608860</strain>
    </source>
</reference>
<feature type="signal peptide" evidence="1">
    <location>
        <begin position="1"/>
        <end position="21"/>
    </location>
</feature>
<keyword evidence="1" id="KW-0732">Signal</keyword>
<evidence type="ECO:0000313" key="2">
    <source>
        <dbReference type="EMBL" id="CUN60984.1"/>
    </source>
</evidence>
<proteinExistence type="predicted"/>
<protein>
    <submittedName>
        <fullName evidence="2">Uncharacterized protein</fullName>
    </submittedName>
</protein>
<feature type="chain" id="PRO_5039229135" evidence="1">
    <location>
        <begin position="22"/>
        <end position="372"/>
    </location>
</feature>
<dbReference type="RefSeq" id="WP_055223183.1">
    <property type="nucleotide sequence ID" value="NZ_CYYW01000003.1"/>
</dbReference>
<name>A0A173YAS2_9FIRM</name>
<organism evidence="2 3">
    <name type="scientific">Agathobacter rectalis</name>
    <dbReference type="NCBI Taxonomy" id="39491"/>
    <lineage>
        <taxon>Bacteria</taxon>
        <taxon>Bacillati</taxon>
        <taxon>Bacillota</taxon>
        <taxon>Clostridia</taxon>
        <taxon>Lachnospirales</taxon>
        <taxon>Lachnospiraceae</taxon>
        <taxon>Agathobacter</taxon>
    </lineage>
</organism>
<sequence>MNKKTLIKVCAVTCGLSLTLAGCTSSNNSNDINNTENYNTEINSQDTEKTGSKEIINKKIDENLYIDATLQMPETQLNEYNTKLKDFNLKDIMTYLYPDIEETELVTDESGGIGYGAAYIGGESGSVSYSKDDDTSYLQLLCGYADEKKLAETKALQFESITDARAKVKELTDKMGIPGELGKENITAFNSADLNNIQSNMEQDSDYKDLLSAKKQQSSTIGIDTEIYCFTYGIKIDGLQVYANDDPILQQTRDVLIAQPVNIEVMISNRGIESVFVSGIMDEPDVCNANVDIIGEKEITEALNKKFGDVILTDEYKVTNIWMEYFPLLQNDSFTDIKLIPVWCLDFEVNGNGAEDGGYTIRINAITGDEIA</sequence>
<accession>A0A173YAS2</accession>
<evidence type="ECO:0000313" key="3">
    <source>
        <dbReference type="Proteomes" id="UP000095384"/>
    </source>
</evidence>
<dbReference type="PROSITE" id="PS51257">
    <property type="entry name" value="PROKAR_LIPOPROTEIN"/>
    <property type="match status" value="1"/>
</dbReference>
<gene>
    <name evidence="2" type="ORF">ERS852417_00651</name>
</gene>